<evidence type="ECO:0000313" key="2">
    <source>
        <dbReference type="EMBL" id="QJA70946.1"/>
    </source>
</evidence>
<dbReference type="AlphaFoldDB" id="A0A6M3IKT9"/>
<dbReference type="EMBL" id="MT141834">
    <property type="protein sequence ID" value="QJA70946.1"/>
    <property type="molecule type" value="Genomic_DNA"/>
</dbReference>
<gene>
    <name evidence="2" type="ORF">MM415A03452_0007</name>
    <name evidence="1" type="ORF">MM415B01567_0018</name>
</gene>
<dbReference type="EMBL" id="MT141291">
    <property type="protein sequence ID" value="QJA57778.1"/>
    <property type="molecule type" value="Genomic_DNA"/>
</dbReference>
<evidence type="ECO:0000313" key="1">
    <source>
        <dbReference type="EMBL" id="QJA57778.1"/>
    </source>
</evidence>
<sequence>MPVGAAAGTPQYSGVFVPEVWSATLLVKFYDACVMAAISNTDYTG</sequence>
<proteinExistence type="predicted"/>
<reference evidence="1" key="1">
    <citation type="submission" date="2020-03" db="EMBL/GenBank/DDBJ databases">
        <title>The deep terrestrial virosphere.</title>
        <authorList>
            <person name="Holmfeldt K."/>
            <person name="Nilsson E."/>
            <person name="Simone D."/>
            <person name="Lopez-Fernandez M."/>
            <person name="Wu X."/>
            <person name="de Brujin I."/>
            <person name="Lundin D."/>
            <person name="Andersson A."/>
            <person name="Bertilsson S."/>
            <person name="Dopson M."/>
        </authorList>
    </citation>
    <scope>NUCLEOTIDE SEQUENCE</scope>
    <source>
        <strain evidence="2">MM415A03452</strain>
        <strain evidence="1">MM415B01567</strain>
    </source>
</reference>
<accession>A0A6M3IKT9</accession>
<organism evidence="1">
    <name type="scientific">viral metagenome</name>
    <dbReference type="NCBI Taxonomy" id="1070528"/>
    <lineage>
        <taxon>unclassified sequences</taxon>
        <taxon>metagenomes</taxon>
        <taxon>organismal metagenomes</taxon>
    </lineage>
</organism>
<name>A0A6M3IKT9_9ZZZZ</name>
<protein>
    <submittedName>
        <fullName evidence="1">Putative structural protein</fullName>
    </submittedName>
</protein>